<proteinExistence type="predicted"/>
<evidence type="ECO:0000259" key="1">
    <source>
        <dbReference type="PROSITE" id="PS51819"/>
    </source>
</evidence>
<name>A0A9D1P520_9FIRM</name>
<sequence length="120" mass="13547">MEVAFSGINIYSKKPEAVFEFYKKLGFRVLEEVAPDDKWYGSTLALQDGDNAPIIWIWRQSDEDNSVVCNHFVFSTNGKMDEVYESIVAAGIACKPPFTAVWGGRELILHDPEGNELLFL</sequence>
<evidence type="ECO:0000313" key="3">
    <source>
        <dbReference type="Proteomes" id="UP000886884"/>
    </source>
</evidence>
<feature type="domain" description="VOC" evidence="1">
    <location>
        <begin position="4"/>
        <end position="120"/>
    </location>
</feature>
<protein>
    <recommendedName>
        <fullName evidence="1">VOC domain-containing protein</fullName>
    </recommendedName>
</protein>
<dbReference type="AlphaFoldDB" id="A0A9D1P520"/>
<dbReference type="SUPFAM" id="SSF54593">
    <property type="entry name" value="Glyoxalase/Bleomycin resistance protein/Dihydroxybiphenyl dioxygenase"/>
    <property type="match status" value="1"/>
</dbReference>
<dbReference type="InterPro" id="IPR037523">
    <property type="entry name" value="VOC_core"/>
</dbReference>
<organism evidence="2 3">
    <name type="scientific">Candidatus Ornithocaccomicrobium faecavium</name>
    <dbReference type="NCBI Taxonomy" id="2840890"/>
    <lineage>
        <taxon>Bacteria</taxon>
        <taxon>Bacillati</taxon>
        <taxon>Bacillota</taxon>
        <taxon>Clostridia</taxon>
        <taxon>Candidatus Ornithocaccomicrobium</taxon>
    </lineage>
</organism>
<dbReference type="InterPro" id="IPR029068">
    <property type="entry name" value="Glyas_Bleomycin-R_OHBP_Dase"/>
</dbReference>
<comment type="caution">
    <text evidence="2">The sequence shown here is derived from an EMBL/GenBank/DDBJ whole genome shotgun (WGS) entry which is preliminary data.</text>
</comment>
<evidence type="ECO:0000313" key="2">
    <source>
        <dbReference type="EMBL" id="HIV26669.1"/>
    </source>
</evidence>
<dbReference type="Gene3D" id="3.10.180.10">
    <property type="entry name" value="2,3-Dihydroxybiphenyl 1,2-Dioxygenase, domain 1"/>
    <property type="match status" value="1"/>
</dbReference>
<dbReference type="EMBL" id="DVOT01000031">
    <property type="protein sequence ID" value="HIV26669.1"/>
    <property type="molecule type" value="Genomic_DNA"/>
</dbReference>
<reference evidence="2" key="2">
    <citation type="journal article" date="2021" name="PeerJ">
        <title>Extensive microbial diversity within the chicken gut microbiome revealed by metagenomics and culture.</title>
        <authorList>
            <person name="Gilroy R."/>
            <person name="Ravi A."/>
            <person name="Getino M."/>
            <person name="Pursley I."/>
            <person name="Horton D.L."/>
            <person name="Alikhan N.F."/>
            <person name="Baker D."/>
            <person name="Gharbi K."/>
            <person name="Hall N."/>
            <person name="Watson M."/>
            <person name="Adriaenssens E.M."/>
            <person name="Foster-Nyarko E."/>
            <person name="Jarju S."/>
            <person name="Secka A."/>
            <person name="Antonio M."/>
            <person name="Oren A."/>
            <person name="Chaudhuri R.R."/>
            <person name="La Ragione R."/>
            <person name="Hildebrand F."/>
            <person name="Pallen M.J."/>
        </authorList>
    </citation>
    <scope>NUCLEOTIDE SEQUENCE</scope>
    <source>
        <strain evidence="2">CHK183-6373</strain>
    </source>
</reference>
<dbReference type="Pfam" id="PF00903">
    <property type="entry name" value="Glyoxalase"/>
    <property type="match status" value="1"/>
</dbReference>
<gene>
    <name evidence="2" type="ORF">IAA64_01755</name>
</gene>
<dbReference type="InterPro" id="IPR004360">
    <property type="entry name" value="Glyas_Fos-R_dOase_dom"/>
</dbReference>
<dbReference type="Proteomes" id="UP000886884">
    <property type="component" value="Unassembled WGS sequence"/>
</dbReference>
<accession>A0A9D1P520</accession>
<dbReference type="PROSITE" id="PS51819">
    <property type="entry name" value="VOC"/>
    <property type="match status" value="1"/>
</dbReference>
<reference evidence="2" key="1">
    <citation type="submission" date="2020-10" db="EMBL/GenBank/DDBJ databases">
        <authorList>
            <person name="Gilroy R."/>
        </authorList>
    </citation>
    <scope>NUCLEOTIDE SEQUENCE</scope>
    <source>
        <strain evidence="2">CHK183-6373</strain>
    </source>
</reference>